<dbReference type="Pfam" id="PF03099">
    <property type="entry name" value="BPL_LplA_LipB"/>
    <property type="match status" value="1"/>
</dbReference>
<dbReference type="InterPro" id="IPR045864">
    <property type="entry name" value="aa-tRNA-synth_II/BPL/LPL"/>
</dbReference>
<keyword evidence="1 3" id="KW-0436">Ligase</keyword>
<dbReference type="GO" id="GO:0005737">
    <property type="term" value="C:cytoplasm"/>
    <property type="evidence" value="ECO:0007669"/>
    <property type="project" value="TreeGrafter"/>
</dbReference>
<dbReference type="AlphaFoldDB" id="S9R3Z8"/>
<name>S9R3Z8_9RHOB</name>
<dbReference type="PANTHER" id="PTHR12835">
    <property type="entry name" value="BIOTIN PROTEIN LIGASE"/>
    <property type="match status" value="1"/>
</dbReference>
<dbReference type="EC" id="6.3.4.15" evidence="3"/>
<dbReference type="RefSeq" id="WP_021097535.1">
    <property type="nucleotide sequence ID" value="NZ_KE557320.1"/>
</dbReference>
<dbReference type="PATRIC" id="fig|1123069.3.peg.1411"/>
<protein>
    <submittedName>
        <fullName evidence="3">BirA, biotin-[acetyl-CoA-carboxylase] ligase region</fullName>
        <ecNumber evidence="3">6.3.4.15</ecNumber>
    </submittedName>
</protein>
<dbReference type="CDD" id="cd16442">
    <property type="entry name" value="BPL"/>
    <property type="match status" value="1"/>
</dbReference>
<dbReference type="PROSITE" id="PS51733">
    <property type="entry name" value="BPL_LPL_CATALYTIC"/>
    <property type="match status" value="1"/>
</dbReference>
<dbReference type="InterPro" id="IPR004408">
    <property type="entry name" value="Biotin_CoA_COase_ligase"/>
</dbReference>
<feature type="domain" description="BPL/LPL catalytic" evidence="2">
    <location>
        <begin position="11"/>
        <end position="189"/>
    </location>
</feature>
<dbReference type="EMBL" id="AOLV01000010">
    <property type="protein sequence ID" value="EPX86627.1"/>
    <property type="molecule type" value="Genomic_DNA"/>
</dbReference>
<proteinExistence type="predicted"/>
<evidence type="ECO:0000313" key="4">
    <source>
        <dbReference type="Proteomes" id="UP000015346"/>
    </source>
</evidence>
<dbReference type="Proteomes" id="UP000015346">
    <property type="component" value="Unassembled WGS sequence"/>
</dbReference>
<dbReference type="Gene3D" id="2.30.30.100">
    <property type="match status" value="1"/>
</dbReference>
<dbReference type="InterPro" id="IPR004143">
    <property type="entry name" value="BPL_LPL_catalytic"/>
</dbReference>
<comment type="caution">
    <text evidence="3">The sequence shown here is derived from an EMBL/GenBank/DDBJ whole genome shotgun (WGS) entry which is preliminary data.</text>
</comment>
<dbReference type="STRING" id="1123069.ruthe_01445"/>
<sequence>MSTDSLSPPWPEGYGLVILDEVDSTMNEARRRVAGLDRPTWIMARRQTNARGRRGRTWLGGDGNLAATLIYRPWCTPSEAAARSFMAANALFEALALYAPRDSLALKWPNDVLLNGGKVAGVLLESAGGGHLVDWLAVGIGVNLAHAPRDLRTEFPPVSLVGEGGRAVTPEAFLAVLAGAFATQEGKLAAMGFARIREDWLSRAARLGEVITARTPRGEMTGIFESVDQAGNLILRVQGREVMIAAADVHF</sequence>
<accession>S9R3Z8</accession>
<dbReference type="NCBIfam" id="TIGR00121">
    <property type="entry name" value="birA_ligase"/>
    <property type="match status" value="1"/>
</dbReference>
<dbReference type="HOGENOM" id="CLU_051096_3_0_5"/>
<evidence type="ECO:0000313" key="3">
    <source>
        <dbReference type="EMBL" id="EPX86627.1"/>
    </source>
</evidence>
<dbReference type="Gene3D" id="3.30.930.10">
    <property type="entry name" value="Bira Bifunctional Protein, Domain 2"/>
    <property type="match status" value="1"/>
</dbReference>
<organism evidence="3 4">
    <name type="scientific">Rubellimicrobium thermophilum DSM 16684</name>
    <dbReference type="NCBI Taxonomy" id="1123069"/>
    <lineage>
        <taxon>Bacteria</taxon>
        <taxon>Pseudomonadati</taxon>
        <taxon>Pseudomonadota</taxon>
        <taxon>Alphaproteobacteria</taxon>
        <taxon>Rhodobacterales</taxon>
        <taxon>Roseobacteraceae</taxon>
        <taxon>Rubellimicrobium</taxon>
    </lineage>
</organism>
<keyword evidence="4" id="KW-1185">Reference proteome</keyword>
<evidence type="ECO:0000259" key="2">
    <source>
        <dbReference type="PROSITE" id="PS51733"/>
    </source>
</evidence>
<reference evidence="3 4" key="1">
    <citation type="journal article" date="2013" name="Stand. Genomic Sci.">
        <title>Genome sequence of the reddish-pigmented Rubellimicrobium thermophilum type strain (DSM 16684(T)), a member of the Roseobacter clade.</title>
        <authorList>
            <person name="Fiebig A."/>
            <person name="Riedel T."/>
            <person name="Gronow S."/>
            <person name="Petersen J."/>
            <person name="Klenk H.P."/>
            <person name="Goker M."/>
        </authorList>
    </citation>
    <scope>NUCLEOTIDE SEQUENCE [LARGE SCALE GENOMIC DNA]</scope>
    <source>
        <strain evidence="3 4">DSM 16684</strain>
    </source>
</reference>
<dbReference type="GO" id="GO:0004077">
    <property type="term" value="F:biotin--[biotin carboxyl-carrier protein] ligase activity"/>
    <property type="evidence" value="ECO:0007669"/>
    <property type="project" value="UniProtKB-EC"/>
</dbReference>
<gene>
    <name evidence="3" type="ORF">ruthe_01445</name>
</gene>
<evidence type="ECO:0000256" key="1">
    <source>
        <dbReference type="ARBA" id="ARBA00022598"/>
    </source>
</evidence>
<dbReference type="SUPFAM" id="SSF55681">
    <property type="entry name" value="Class II aaRS and biotin synthetases"/>
    <property type="match status" value="1"/>
</dbReference>
<dbReference type="PANTHER" id="PTHR12835:SF5">
    <property type="entry name" value="BIOTIN--PROTEIN LIGASE"/>
    <property type="match status" value="1"/>
</dbReference>